<dbReference type="Proteomes" id="UP001055072">
    <property type="component" value="Unassembled WGS sequence"/>
</dbReference>
<evidence type="ECO:0000313" key="1">
    <source>
        <dbReference type="EMBL" id="KAI0086775.1"/>
    </source>
</evidence>
<evidence type="ECO:0000313" key="2">
    <source>
        <dbReference type="Proteomes" id="UP001055072"/>
    </source>
</evidence>
<reference evidence="1" key="1">
    <citation type="journal article" date="2021" name="Environ. Microbiol.">
        <title>Gene family expansions and transcriptome signatures uncover fungal adaptations to wood decay.</title>
        <authorList>
            <person name="Hage H."/>
            <person name="Miyauchi S."/>
            <person name="Viragh M."/>
            <person name="Drula E."/>
            <person name="Min B."/>
            <person name="Chaduli D."/>
            <person name="Navarro D."/>
            <person name="Favel A."/>
            <person name="Norest M."/>
            <person name="Lesage-Meessen L."/>
            <person name="Balint B."/>
            <person name="Merenyi Z."/>
            <person name="de Eugenio L."/>
            <person name="Morin E."/>
            <person name="Martinez A.T."/>
            <person name="Baldrian P."/>
            <person name="Stursova M."/>
            <person name="Martinez M.J."/>
            <person name="Novotny C."/>
            <person name="Magnuson J.K."/>
            <person name="Spatafora J.W."/>
            <person name="Maurice S."/>
            <person name="Pangilinan J."/>
            <person name="Andreopoulos W."/>
            <person name="LaButti K."/>
            <person name="Hundley H."/>
            <person name="Na H."/>
            <person name="Kuo A."/>
            <person name="Barry K."/>
            <person name="Lipzen A."/>
            <person name="Henrissat B."/>
            <person name="Riley R."/>
            <person name="Ahrendt S."/>
            <person name="Nagy L.G."/>
            <person name="Grigoriev I.V."/>
            <person name="Martin F."/>
            <person name="Rosso M.N."/>
        </authorList>
    </citation>
    <scope>NUCLEOTIDE SEQUENCE</scope>
    <source>
        <strain evidence="1">CBS 384.51</strain>
    </source>
</reference>
<gene>
    <name evidence="1" type="ORF">BDY19DRAFT_328618</name>
</gene>
<name>A0ACB8TXQ8_9APHY</name>
<dbReference type="EMBL" id="MU274921">
    <property type="protein sequence ID" value="KAI0086775.1"/>
    <property type="molecule type" value="Genomic_DNA"/>
</dbReference>
<proteinExistence type="predicted"/>
<organism evidence="1 2">
    <name type="scientific">Irpex rosettiformis</name>
    <dbReference type="NCBI Taxonomy" id="378272"/>
    <lineage>
        <taxon>Eukaryota</taxon>
        <taxon>Fungi</taxon>
        <taxon>Dikarya</taxon>
        <taxon>Basidiomycota</taxon>
        <taxon>Agaricomycotina</taxon>
        <taxon>Agaricomycetes</taxon>
        <taxon>Polyporales</taxon>
        <taxon>Irpicaceae</taxon>
        <taxon>Irpex</taxon>
    </lineage>
</organism>
<sequence length="214" mass="24073">MRLGLQSSESCTNRRQNHFLPWSHYGGAILCFERSTNLRRGCVNKHKQDDRHVRRDRSGRSVPPTSQTSPQLIQEPVAMSKENKGVRMSKCEVNEVFKATKILLVALLSVGCYVRYLRHYTGNDRGMVWTSTYLQLPDSGESDPNLHEQVIKGTNYTNRLRLPSGHISRLYLASMALRRTASHNLPIPTLTNMIIGCAGRNSCPPASVHDDATV</sequence>
<accession>A0ACB8TXQ8</accession>
<protein>
    <submittedName>
        <fullName evidence="1">Uncharacterized protein</fullName>
    </submittedName>
</protein>
<keyword evidence="2" id="KW-1185">Reference proteome</keyword>
<comment type="caution">
    <text evidence="1">The sequence shown here is derived from an EMBL/GenBank/DDBJ whole genome shotgun (WGS) entry which is preliminary data.</text>
</comment>